<sequence>MRLLERENLLAVLEEAARPGPSGPGGVVLVAGDAGIGKTVLLRAFAERTRALPVLWGMCDSLSTPRPLGPLRDVAGELDPALPALLRGGAAQHEIFAAVLEALRTRPRVLVVEDLHWADEATLDLVRFLARRIRALPLVLVLSYRDSLGVDHPLSAVLGDLVSAPGTRRLQLAPLTRAAVAELVEGHGLDPAGVHRRTAGNPFFVSQILAQPHSPLPENVRDAVLARAAGLDPQARHCLELLSCAPEPVSGEVLTALGMSAATVAGLAATGLVDRRGRGVAFRHEIARSAVLDAAVPGTEPALHAEMIAALEAVDGDASALAHHSVAAGDVERVLRYAPAAATEASRSGAHREAVAFYEAALAHTGPEQAVVRAALLESISLDLYLTDRLREAIAAREQALEVRRELGEQVAVGIGHTALAGYAWYAADRALAERHAEAAIEILAGVDDRRAFGFALSRQAFLAAWRGDAVAARRSGAQAAEIAAELGGDPVLSSTAAVGIAVARLVDGDVRGRADLLAATDVGLRHRLDDLATTPMSNLCSFDVEQGRLAVAEESVADALRISEQRDTPICTAYQLGVRARLRLLQGRWDEAEQDARTVLRSFDLPLSQLWPHLVLALLLARRDAPAANPHLDELWRLVRRLDSPNMVAPAAAALMENAWITRRPDDRLRDPLVTDLFTREYTGRPTTLSAVGLWARRLADSDVQQCGDVPAAAPQPADADRPYDRALELWDAGSTDDLLAALPLLDELAAKPVAALVRARLRASGVSSVPRGRLPATRANPAGLTARQLDVLELLVDGLSNGQIASRLVISPKTTDHHVSAILAKLGVGSRAEAAAAARRLGIAGGPAVTRT</sequence>
<dbReference type="SMART" id="SM00382">
    <property type="entry name" value="AAA"/>
    <property type="match status" value="1"/>
</dbReference>
<protein>
    <submittedName>
        <fullName evidence="4">AAA family ATPase</fullName>
    </submittedName>
</protein>
<reference evidence="5" key="1">
    <citation type="journal article" date="2019" name="Int. J. Syst. Evol. Microbiol.">
        <title>The Global Catalogue of Microorganisms (GCM) 10K type strain sequencing project: providing services to taxonomists for standard genome sequencing and annotation.</title>
        <authorList>
            <consortium name="The Broad Institute Genomics Platform"/>
            <consortium name="The Broad Institute Genome Sequencing Center for Infectious Disease"/>
            <person name="Wu L."/>
            <person name="Ma J."/>
        </authorList>
    </citation>
    <scope>NUCLEOTIDE SEQUENCE [LARGE SCALE GENOMIC DNA]</scope>
    <source>
        <strain evidence="5">CCUG 49018</strain>
    </source>
</reference>
<dbReference type="InterPro" id="IPR000792">
    <property type="entry name" value="Tscrpt_reg_LuxR_C"/>
</dbReference>
<dbReference type="Pfam" id="PF00196">
    <property type="entry name" value="GerE"/>
    <property type="match status" value="1"/>
</dbReference>
<dbReference type="InterPro" id="IPR016032">
    <property type="entry name" value="Sig_transdc_resp-reg_C-effctor"/>
</dbReference>
<feature type="domain" description="HTH luxR-type" evidence="3">
    <location>
        <begin position="779"/>
        <end position="844"/>
    </location>
</feature>
<gene>
    <name evidence="4" type="ORF">ACFQ34_03445</name>
</gene>
<name>A0ABW3VB52_9PSEU</name>
<dbReference type="SUPFAM" id="SSF48452">
    <property type="entry name" value="TPR-like"/>
    <property type="match status" value="1"/>
</dbReference>
<dbReference type="InterPro" id="IPR011990">
    <property type="entry name" value="TPR-like_helical_dom_sf"/>
</dbReference>
<dbReference type="InterPro" id="IPR036388">
    <property type="entry name" value="WH-like_DNA-bd_sf"/>
</dbReference>
<dbReference type="SUPFAM" id="SSF52540">
    <property type="entry name" value="P-loop containing nucleoside triphosphate hydrolases"/>
    <property type="match status" value="1"/>
</dbReference>
<dbReference type="SMART" id="SM00421">
    <property type="entry name" value="HTH_LUXR"/>
    <property type="match status" value="1"/>
</dbReference>
<evidence type="ECO:0000313" key="5">
    <source>
        <dbReference type="Proteomes" id="UP001597182"/>
    </source>
</evidence>
<dbReference type="PROSITE" id="PS50043">
    <property type="entry name" value="HTH_LUXR_2"/>
    <property type="match status" value="1"/>
</dbReference>
<dbReference type="Gene3D" id="1.25.40.10">
    <property type="entry name" value="Tetratricopeptide repeat domain"/>
    <property type="match status" value="1"/>
</dbReference>
<comment type="caution">
    <text evidence="4">The sequence shown here is derived from an EMBL/GenBank/DDBJ whole genome shotgun (WGS) entry which is preliminary data.</text>
</comment>
<dbReference type="InterPro" id="IPR003593">
    <property type="entry name" value="AAA+_ATPase"/>
</dbReference>
<dbReference type="PANTHER" id="PTHR16305">
    <property type="entry name" value="TESTICULAR SOLUBLE ADENYLYL CYCLASE"/>
    <property type="match status" value="1"/>
</dbReference>
<evidence type="ECO:0000313" key="4">
    <source>
        <dbReference type="EMBL" id="MFD1232329.1"/>
    </source>
</evidence>
<dbReference type="SUPFAM" id="SSF46894">
    <property type="entry name" value="C-terminal effector domain of the bipartite response regulators"/>
    <property type="match status" value="1"/>
</dbReference>
<evidence type="ECO:0000256" key="2">
    <source>
        <dbReference type="ARBA" id="ARBA00022840"/>
    </source>
</evidence>
<keyword evidence="5" id="KW-1185">Reference proteome</keyword>
<dbReference type="RefSeq" id="WP_346091148.1">
    <property type="nucleotide sequence ID" value="NZ_BAABKS010000019.1"/>
</dbReference>
<dbReference type="Pfam" id="PF13191">
    <property type="entry name" value="AAA_16"/>
    <property type="match status" value="1"/>
</dbReference>
<evidence type="ECO:0000259" key="3">
    <source>
        <dbReference type="PROSITE" id="PS50043"/>
    </source>
</evidence>
<evidence type="ECO:0000256" key="1">
    <source>
        <dbReference type="ARBA" id="ARBA00022741"/>
    </source>
</evidence>
<dbReference type="InterPro" id="IPR027417">
    <property type="entry name" value="P-loop_NTPase"/>
</dbReference>
<keyword evidence="2" id="KW-0067">ATP-binding</keyword>
<dbReference type="PANTHER" id="PTHR16305:SF35">
    <property type="entry name" value="TRANSCRIPTIONAL ACTIVATOR DOMAIN"/>
    <property type="match status" value="1"/>
</dbReference>
<keyword evidence="1" id="KW-0547">Nucleotide-binding</keyword>
<accession>A0ABW3VB52</accession>
<organism evidence="4 5">
    <name type="scientific">Pseudonocardia benzenivorans</name>
    <dbReference type="NCBI Taxonomy" id="228005"/>
    <lineage>
        <taxon>Bacteria</taxon>
        <taxon>Bacillati</taxon>
        <taxon>Actinomycetota</taxon>
        <taxon>Actinomycetes</taxon>
        <taxon>Pseudonocardiales</taxon>
        <taxon>Pseudonocardiaceae</taxon>
        <taxon>Pseudonocardia</taxon>
    </lineage>
</organism>
<dbReference type="InterPro" id="IPR041664">
    <property type="entry name" value="AAA_16"/>
</dbReference>
<dbReference type="Gene3D" id="3.40.50.300">
    <property type="entry name" value="P-loop containing nucleotide triphosphate hydrolases"/>
    <property type="match status" value="1"/>
</dbReference>
<proteinExistence type="predicted"/>
<dbReference type="EMBL" id="JBHTMB010000022">
    <property type="protein sequence ID" value="MFD1232329.1"/>
    <property type="molecule type" value="Genomic_DNA"/>
</dbReference>
<dbReference type="CDD" id="cd06170">
    <property type="entry name" value="LuxR_C_like"/>
    <property type="match status" value="1"/>
</dbReference>
<dbReference type="Gene3D" id="1.10.10.10">
    <property type="entry name" value="Winged helix-like DNA-binding domain superfamily/Winged helix DNA-binding domain"/>
    <property type="match status" value="1"/>
</dbReference>
<dbReference type="Proteomes" id="UP001597182">
    <property type="component" value="Unassembled WGS sequence"/>
</dbReference>
<dbReference type="PRINTS" id="PR00038">
    <property type="entry name" value="HTHLUXR"/>
</dbReference>